<dbReference type="AlphaFoldDB" id="A0A4R0KEZ6"/>
<evidence type="ECO:0000259" key="4">
    <source>
        <dbReference type="Pfam" id="PF04715"/>
    </source>
</evidence>
<dbReference type="Gene3D" id="3.60.120.10">
    <property type="entry name" value="Anthranilate synthase"/>
    <property type="match status" value="1"/>
</dbReference>
<evidence type="ECO:0000313" key="5">
    <source>
        <dbReference type="EMBL" id="TCC58519.1"/>
    </source>
</evidence>
<proteinExistence type="predicted"/>
<organism evidence="5 6">
    <name type="scientific">Kribbella pittospori</name>
    <dbReference type="NCBI Taxonomy" id="722689"/>
    <lineage>
        <taxon>Bacteria</taxon>
        <taxon>Bacillati</taxon>
        <taxon>Actinomycetota</taxon>
        <taxon>Actinomycetes</taxon>
        <taxon>Propionibacteriales</taxon>
        <taxon>Kribbellaceae</taxon>
        <taxon>Kribbella</taxon>
    </lineage>
</organism>
<feature type="domain" description="Anthranilate synthase component I N-terminal" evidence="4">
    <location>
        <begin position="79"/>
        <end position="144"/>
    </location>
</feature>
<dbReference type="PRINTS" id="PR00095">
    <property type="entry name" value="ANTSNTHASEI"/>
</dbReference>
<dbReference type="GO" id="GO:0008153">
    <property type="term" value="P:4-aminobenzoate biosynthetic process"/>
    <property type="evidence" value="ECO:0007669"/>
    <property type="project" value="TreeGrafter"/>
</dbReference>
<dbReference type="PANTHER" id="PTHR11236:SF18">
    <property type="entry name" value="AMINODEOXYCHORISMATE SYNTHASE"/>
    <property type="match status" value="1"/>
</dbReference>
<reference evidence="5 6" key="1">
    <citation type="submission" date="2019-02" db="EMBL/GenBank/DDBJ databases">
        <title>Kribbella capetownensis sp. nov. and Kribbella speibonae sp. nov., isolated from soil.</title>
        <authorList>
            <person name="Curtis S.M."/>
            <person name="Norton I."/>
            <person name="Everest G.J."/>
            <person name="Meyers P.R."/>
        </authorList>
    </citation>
    <scope>NUCLEOTIDE SEQUENCE [LARGE SCALE GENOMIC DNA]</scope>
    <source>
        <strain evidence="5 6">NRRL B-24813</strain>
    </source>
</reference>
<evidence type="ECO:0000256" key="1">
    <source>
        <dbReference type="ARBA" id="ARBA00013139"/>
    </source>
</evidence>
<keyword evidence="2 5" id="KW-0808">Transferase</keyword>
<dbReference type="Pfam" id="PF00425">
    <property type="entry name" value="Chorismate_bind"/>
    <property type="match status" value="1"/>
</dbReference>
<dbReference type="Pfam" id="PF04715">
    <property type="entry name" value="Anth_synt_I_N"/>
    <property type="match status" value="1"/>
</dbReference>
<dbReference type="EMBL" id="SJKB01000008">
    <property type="protein sequence ID" value="TCC58519.1"/>
    <property type="molecule type" value="Genomic_DNA"/>
</dbReference>
<dbReference type="InterPro" id="IPR005801">
    <property type="entry name" value="ADC_synthase"/>
</dbReference>
<dbReference type="InterPro" id="IPR019999">
    <property type="entry name" value="Anth_synth_I-like"/>
</dbReference>
<dbReference type="NCBIfam" id="TIGR00553">
    <property type="entry name" value="pabB"/>
    <property type="match status" value="1"/>
</dbReference>
<dbReference type="GO" id="GO:0046820">
    <property type="term" value="F:4-amino-4-deoxychorismate synthase activity"/>
    <property type="evidence" value="ECO:0007669"/>
    <property type="project" value="UniProtKB-EC"/>
</dbReference>
<dbReference type="GO" id="GO:0009396">
    <property type="term" value="P:folic acid-containing compound biosynthetic process"/>
    <property type="evidence" value="ECO:0007669"/>
    <property type="project" value="InterPro"/>
</dbReference>
<dbReference type="PANTHER" id="PTHR11236">
    <property type="entry name" value="AMINOBENZOATE/ANTHRANILATE SYNTHASE"/>
    <property type="match status" value="1"/>
</dbReference>
<dbReference type="InterPro" id="IPR015890">
    <property type="entry name" value="Chorismate_C"/>
</dbReference>
<evidence type="ECO:0000256" key="2">
    <source>
        <dbReference type="ARBA" id="ARBA00022679"/>
    </source>
</evidence>
<dbReference type="RefSeq" id="WP_131360539.1">
    <property type="nucleotide sequence ID" value="NZ_SJKB01000008.1"/>
</dbReference>
<sequence length="460" mass="49481">MGALSWSVRTVDRALDGETVYRELLAEEPVAFWLDGSLTDRAVRRVSVLGTTAGPDAEVVVRDVADGDVFVELGERLAEKAGRLDAVPDELTGLFNGGYVGYFGYELKALTGGVAAHEAPTPDALWIWANRFVVIDHDRDITYLVAVDEQDAGAGWLDRAVRTASDWWMSGDGVPAIARLDLEAHLEQDRPTYLAGIEACMAALEAGETYEVCLTNRVRLPSVPDPFEFFRWQRAANPAPYAAFLRYGDLAVASSSPERFLTVDADGWAECRPIKGTAPREADPAQDQLAAKALAEDEKTRAENLMIVDLIRNDLGRVSRPGTVHVPQLMEVESYRTVHQLVTTVRGRLRSGVSAIDAVRACFPPGSMTGAPKIRTMEILDSLESSARGVYSGVLGYLTVDGRADLSVVIRTAVLTPDGTVVGAGGAIVLDSDPVAEYDEMVLKAMAAVGGNAAAEGWGT</sequence>
<dbReference type="GO" id="GO:0005737">
    <property type="term" value="C:cytoplasm"/>
    <property type="evidence" value="ECO:0007669"/>
    <property type="project" value="TreeGrafter"/>
</dbReference>
<keyword evidence="5" id="KW-0032">Aminotransferase</keyword>
<dbReference type="InterPro" id="IPR005802">
    <property type="entry name" value="ADC_synth_comp_1"/>
</dbReference>
<dbReference type="SUPFAM" id="SSF56322">
    <property type="entry name" value="ADC synthase"/>
    <property type="match status" value="1"/>
</dbReference>
<dbReference type="OrthoDB" id="3518032at2"/>
<comment type="caution">
    <text evidence="5">The sequence shown here is derived from an EMBL/GenBank/DDBJ whole genome shotgun (WGS) entry which is preliminary data.</text>
</comment>
<gene>
    <name evidence="5" type="primary">pabB</name>
    <name evidence="5" type="ORF">E0H73_24625</name>
</gene>
<accession>A0A4R0KEZ6</accession>
<feature type="domain" description="Chorismate-utilising enzyme C-terminal" evidence="3">
    <location>
        <begin position="190"/>
        <end position="444"/>
    </location>
</feature>
<dbReference type="EC" id="2.6.1.85" evidence="1"/>
<evidence type="ECO:0000313" key="6">
    <source>
        <dbReference type="Proteomes" id="UP000291144"/>
    </source>
</evidence>
<protein>
    <recommendedName>
        <fullName evidence="1">aminodeoxychorismate synthase</fullName>
        <ecNumber evidence="1">2.6.1.85</ecNumber>
    </recommendedName>
</protein>
<dbReference type="GO" id="GO:0000162">
    <property type="term" value="P:L-tryptophan biosynthetic process"/>
    <property type="evidence" value="ECO:0007669"/>
    <property type="project" value="TreeGrafter"/>
</dbReference>
<dbReference type="InterPro" id="IPR006805">
    <property type="entry name" value="Anth_synth_I_N"/>
</dbReference>
<keyword evidence="6" id="KW-1185">Reference proteome</keyword>
<name>A0A4R0KEZ6_9ACTN</name>
<evidence type="ECO:0000259" key="3">
    <source>
        <dbReference type="Pfam" id="PF00425"/>
    </source>
</evidence>
<dbReference type="Proteomes" id="UP000291144">
    <property type="component" value="Unassembled WGS sequence"/>
</dbReference>